<evidence type="ECO:0000313" key="2">
    <source>
        <dbReference type="EMBL" id="PGG97593.1"/>
    </source>
</evidence>
<comment type="caution">
    <text evidence="2">The sequence shown here is derived from an EMBL/GenBank/DDBJ whole genome shotgun (WGS) entry which is preliminary data.</text>
</comment>
<name>A0A2B7WDS6_POLH7</name>
<dbReference type="AlphaFoldDB" id="A0A2B7WDS6"/>
<dbReference type="InterPro" id="IPR022190">
    <property type="entry name" value="DUF3716"/>
</dbReference>
<evidence type="ECO:0000313" key="3">
    <source>
        <dbReference type="Proteomes" id="UP000224634"/>
    </source>
</evidence>
<feature type="region of interest" description="Disordered" evidence="1">
    <location>
        <begin position="1"/>
        <end position="69"/>
    </location>
</feature>
<proteinExistence type="predicted"/>
<protein>
    <submittedName>
        <fullName evidence="2">Uncharacterized protein</fullName>
    </submittedName>
</protein>
<sequence>MDNPSSNTRKAAERRRDAERSFNDATFFTPPSTRAKLRPRSKAPIYGDLPTDEDTDTTDLDFDSEIDGAPSDNEHLELHSSVPGRFNNPRGVLLTEEVPLADGGVVERSWRQELGRDFDEKQLQHGLRTICWTVINGKPHVHNINSPQRINAVCLQVAGSESSKPCRTCIRRSNNAFQSCVVPRETNGDPEGGRAACANCVWRRQPNQCSLVAQKTGEEIKPTLATTSFTTETSLGPIIDLISSDSEDDNIVPATSSNFIPTNPATERIPKSEKSAFSSSQESIRLERRELLAPTPNIPVAKASFTGLLPGRNPTELPSESFRIRVDYLSTSATQLRGMHAELMGMAAAIAKRVDELENKQA</sequence>
<feature type="compositionally biased region" description="Polar residues" evidence="1">
    <location>
        <begin position="23"/>
        <end position="32"/>
    </location>
</feature>
<dbReference type="Pfam" id="PF12511">
    <property type="entry name" value="DUF3716"/>
    <property type="match status" value="1"/>
</dbReference>
<organism evidence="2 3">
    <name type="scientific">Polytolypa hystricis (strain UAMH7299)</name>
    <dbReference type="NCBI Taxonomy" id="1447883"/>
    <lineage>
        <taxon>Eukaryota</taxon>
        <taxon>Fungi</taxon>
        <taxon>Dikarya</taxon>
        <taxon>Ascomycota</taxon>
        <taxon>Pezizomycotina</taxon>
        <taxon>Eurotiomycetes</taxon>
        <taxon>Eurotiomycetidae</taxon>
        <taxon>Onygenales</taxon>
        <taxon>Onygenales incertae sedis</taxon>
        <taxon>Polytolypa</taxon>
    </lineage>
</organism>
<reference evidence="2 3" key="1">
    <citation type="submission" date="2017-10" db="EMBL/GenBank/DDBJ databases">
        <title>Comparative genomics in systemic dimorphic fungi from Ajellomycetaceae.</title>
        <authorList>
            <person name="Munoz J.F."/>
            <person name="Mcewen J.G."/>
            <person name="Clay O.K."/>
            <person name="Cuomo C.A."/>
        </authorList>
    </citation>
    <scope>NUCLEOTIDE SEQUENCE [LARGE SCALE GENOMIC DNA]</scope>
    <source>
        <strain evidence="2 3">UAMH7299</strain>
    </source>
</reference>
<feature type="compositionally biased region" description="Basic and acidic residues" evidence="1">
    <location>
        <begin position="10"/>
        <end position="22"/>
    </location>
</feature>
<feature type="compositionally biased region" description="Acidic residues" evidence="1">
    <location>
        <begin position="50"/>
        <end position="66"/>
    </location>
</feature>
<keyword evidence="3" id="KW-1185">Reference proteome</keyword>
<accession>A0A2B7WDS6</accession>
<dbReference type="Proteomes" id="UP000224634">
    <property type="component" value="Unassembled WGS sequence"/>
</dbReference>
<gene>
    <name evidence="2" type="ORF">AJ80_09670</name>
</gene>
<dbReference type="EMBL" id="PDNA01000317">
    <property type="protein sequence ID" value="PGG97593.1"/>
    <property type="molecule type" value="Genomic_DNA"/>
</dbReference>
<evidence type="ECO:0000256" key="1">
    <source>
        <dbReference type="SAM" id="MobiDB-lite"/>
    </source>
</evidence>